<name>A0A4Q9KG23_9ACTN</name>
<dbReference type="EMBL" id="SDMQ01000005">
    <property type="protein sequence ID" value="TBT85362.1"/>
    <property type="molecule type" value="Genomic_DNA"/>
</dbReference>
<comment type="similarity">
    <text evidence="1">Belongs to the UPF0749 family.</text>
</comment>
<dbReference type="PANTHER" id="PTHR37313:SF1">
    <property type="entry name" value="UPF0749 PROTEIN RV1823"/>
    <property type="match status" value="1"/>
</dbReference>
<feature type="coiled-coil region" evidence="2">
    <location>
        <begin position="83"/>
        <end position="117"/>
    </location>
</feature>
<dbReference type="PANTHER" id="PTHR37313">
    <property type="entry name" value="UPF0749 PROTEIN RV1825"/>
    <property type="match status" value="1"/>
</dbReference>
<dbReference type="OrthoDB" id="3218134at2"/>
<accession>A0A4Q9KG23</accession>
<comment type="caution">
    <text evidence="5">The sequence shown here is derived from an EMBL/GenBank/DDBJ whole genome shotgun (WGS) entry which is preliminary data.</text>
</comment>
<organism evidence="5 6">
    <name type="scientific">Propioniciclava sinopodophylli</name>
    <dbReference type="NCBI Taxonomy" id="1837344"/>
    <lineage>
        <taxon>Bacteria</taxon>
        <taxon>Bacillati</taxon>
        <taxon>Actinomycetota</taxon>
        <taxon>Actinomycetes</taxon>
        <taxon>Propionibacteriales</taxon>
        <taxon>Propionibacteriaceae</taxon>
        <taxon>Propioniciclava</taxon>
    </lineage>
</organism>
<keyword evidence="2" id="KW-0175">Coiled coil</keyword>
<evidence type="ECO:0000313" key="5">
    <source>
        <dbReference type="EMBL" id="TBT85362.1"/>
    </source>
</evidence>
<dbReference type="Proteomes" id="UP000292373">
    <property type="component" value="Unassembled WGS sequence"/>
</dbReference>
<evidence type="ECO:0000256" key="1">
    <source>
        <dbReference type="ARBA" id="ARBA00009108"/>
    </source>
</evidence>
<sequence>MSRTDEHPTPVEERPRRPDASMDLLNNLRETALEPSYAAAVAERGAQRRRGVVLLPALVVVGLLFGIALGNQWRAAPALQQERADLITRITTTETRIDELRAQVVDLNREVRDLGLSSGALTAAEQELSQNLGVRLGSERVTGPGVRVTLDDGADAGVQGSQVVDTDLRMVTNSLWASGAEAIAINGRRLSVRTAIRNAGDAVTVDYRSLTRPYVVEAIGDARALEDAFRTSEGGHWVEGLAQHYGVVWSIGRVNELSLLADPGLGVEQARRAR</sequence>
<reference evidence="5 6" key="1">
    <citation type="submission" date="2019-01" db="EMBL/GenBank/DDBJ databases">
        <title>Lactibacter flavus gen. nov., sp. nov., a novel bacterium of the family Propionibacteriaceae isolated from raw milk and dairy products.</title>
        <authorList>
            <person name="Huptas C."/>
            <person name="Wenning M."/>
            <person name="Breitenwieser F."/>
            <person name="Doll E."/>
            <person name="Von Neubeck M."/>
            <person name="Busse H.-J."/>
            <person name="Scherer S."/>
        </authorList>
    </citation>
    <scope>NUCLEOTIDE SEQUENCE [LARGE SCALE GENOMIC DNA]</scope>
    <source>
        <strain evidence="5 6">KCTC 33808</strain>
    </source>
</reference>
<proteinExistence type="inferred from homology"/>
<evidence type="ECO:0000256" key="2">
    <source>
        <dbReference type="SAM" id="Coils"/>
    </source>
</evidence>
<dbReference type="AlphaFoldDB" id="A0A4Q9KG23"/>
<feature type="region of interest" description="Disordered" evidence="3">
    <location>
        <begin position="1"/>
        <end position="20"/>
    </location>
</feature>
<dbReference type="InterPro" id="IPR010273">
    <property type="entry name" value="DUF881"/>
</dbReference>
<keyword evidence="4" id="KW-1133">Transmembrane helix</keyword>
<dbReference type="GO" id="GO:0005886">
    <property type="term" value="C:plasma membrane"/>
    <property type="evidence" value="ECO:0007669"/>
    <property type="project" value="TreeGrafter"/>
</dbReference>
<feature type="transmembrane region" description="Helical" evidence="4">
    <location>
        <begin position="52"/>
        <end position="73"/>
    </location>
</feature>
<evidence type="ECO:0000256" key="4">
    <source>
        <dbReference type="SAM" id="Phobius"/>
    </source>
</evidence>
<evidence type="ECO:0000256" key="3">
    <source>
        <dbReference type="SAM" id="MobiDB-lite"/>
    </source>
</evidence>
<dbReference type="RefSeq" id="WP_131167703.1">
    <property type="nucleotide sequence ID" value="NZ_SDMQ01000005.1"/>
</dbReference>
<evidence type="ECO:0000313" key="6">
    <source>
        <dbReference type="Proteomes" id="UP000292373"/>
    </source>
</evidence>
<dbReference type="Gene3D" id="3.30.70.1880">
    <property type="entry name" value="Protein of unknown function DUF881"/>
    <property type="match status" value="1"/>
</dbReference>
<keyword evidence="6" id="KW-1185">Reference proteome</keyword>
<gene>
    <name evidence="5" type="ORF">ET989_06330</name>
</gene>
<dbReference type="Pfam" id="PF05949">
    <property type="entry name" value="DUF881"/>
    <property type="match status" value="1"/>
</dbReference>
<keyword evidence="4" id="KW-0472">Membrane</keyword>
<keyword evidence="4" id="KW-0812">Transmembrane</keyword>
<protein>
    <submittedName>
        <fullName evidence="5">DUF881 domain-containing protein</fullName>
    </submittedName>
</protein>